<evidence type="ECO:0000256" key="1">
    <source>
        <dbReference type="ARBA" id="ARBA00022679"/>
    </source>
</evidence>
<gene>
    <name evidence="4" type="ORF">OL599_04720</name>
</gene>
<dbReference type="EC" id="2.3.1.-" evidence="4"/>
<evidence type="ECO:0000259" key="3">
    <source>
        <dbReference type="PROSITE" id="PS51186"/>
    </source>
</evidence>
<dbReference type="PANTHER" id="PTHR43072:SF23">
    <property type="entry name" value="UPF0039 PROTEIN C11D3.02C"/>
    <property type="match status" value="1"/>
</dbReference>
<keyword evidence="2 4" id="KW-0012">Acyltransferase</keyword>
<dbReference type="RefSeq" id="WP_264712490.1">
    <property type="nucleotide sequence ID" value="NZ_JAPDNT010000002.1"/>
</dbReference>
<dbReference type="InterPro" id="IPR016181">
    <property type="entry name" value="Acyl_CoA_acyltransferase"/>
</dbReference>
<sequence length="202" mass="21680">MPIDIHDIVVRPARAADAAAIAGLYEACIRNGEGVFDDATDADAAARRFRRLLPRGTPFLVACRGRALVGFAHVTEYLSGDGFGHCARSAVWILPEFRGQGVGWALLRDLLVACKAARLRQVVAYVRADSDAALALHAGLGFVMIGWHREACQVFGQMHDVVALRRVLDRMAPAAAAEIMRRPDAAALRGMAARLGVPAEIG</sequence>
<dbReference type="PROSITE" id="PS51186">
    <property type="entry name" value="GNAT"/>
    <property type="match status" value="1"/>
</dbReference>
<evidence type="ECO:0000256" key="2">
    <source>
        <dbReference type="ARBA" id="ARBA00023315"/>
    </source>
</evidence>
<dbReference type="GO" id="GO:0016747">
    <property type="term" value="F:acyltransferase activity, transferring groups other than amino-acyl groups"/>
    <property type="evidence" value="ECO:0007669"/>
    <property type="project" value="InterPro"/>
</dbReference>
<proteinExistence type="predicted"/>
<feature type="domain" description="N-acetyltransferase" evidence="3">
    <location>
        <begin position="8"/>
        <end position="169"/>
    </location>
</feature>
<evidence type="ECO:0000313" key="5">
    <source>
        <dbReference type="Proteomes" id="UP001165679"/>
    </source>
</evidence>
<dbReference type="EMBL" id="JAPDNT010000002">
    <property type="protein sequence ID" value="MCW3473873.1"/>
    <property type="molecule type" value="Genomic_DNA"/>
</dbReference>
<dbReference type="AlphaFoldDB" id="A0AA41YNR2"/>
<dbReference type="Pfam" id="PF00583">
    <property type="entry name" value="Acetyltransf_1"/>
    <property type="match status" value="1"/>
</dbReference>
<accession>A0AA41YNR2</accession>
<name>A0AA41YNR2_9PROT</name>
<organism evidence="4 5">
    <name type="scientific">Limobrevibacterium gyesilva</name>
    <dbReference type="NCBI Taxonomy" id="2991712"/>
    <lineage>
        <taxon>Bacteria</taxon>
        <taxon>Pseudomonadati</taxon>
        <taxon>Pseudomonadota</taxon>
        <taxon>Alphaproteobacteria</taxon>
        <taxon>Acetobacterales</taxon>
        <taxon>Acetobacteraceae</taxon>
        <taxon>Limobrevibacterium</taxon>
    </lineage>
</organism>
<keyword evidence="5" id="KW-1185">Reference proteome</keyword>
<reference evidence="4" key="1">
    <citation type="submission" date="2022-09" db="EMBL/GenBank/DDBJ databases">
        <title>Rhodovastum sp. nov. RN2-1 isolated from soil in Seongnam, South Korea.</title>
        <authorList>
            <person name="Le N.T."/>
        </authorList>
    </citation>
    <scope>NUCLEOTIDE SEQUENCE</scope>
    <source>
        <strain evidence="4">RN2-1</strain>
    </source>
</reference>
<comment type="caution">
    <text evidence="4">The sequence shown here is derived from an EMBL/GenBank/DDBJ whole genome shotgun (WGS) entry which is preliminary data.</text>
</comment>
<dbReference type="PANTHER" id="PTHR43072">
    <property type="entry name" value="N-ACETYLTRANSFERASE"/>
    <property type="match status" value="1"/>
</dbReference>
<protein>
    <submittedName>
        <fullName evidence="4">GNAT family N-acetyltransferase</fullName>
        <ecNumber evidence="4">2.3.1.-</ecNumber>
    </submittedName>
</protein>
<evidence type="ECO:0000313" key="4">
    <source>
        <dbReference type="EMBL" id="MCW3473873.1"/>
    </source>
</evidence>
<reference evidence="4" key="2">
    <citation type="submission" date="2022-10" db="EMBL/GenBank/DDBJ databases">
        <authorList>
            <person name="Trinh H.N."/>
        </authorList>
    </citation>
    <scope>NUCLEOTIDE SEQUENCE</scope>
    <source>
        <strain evidence="4">RN2-1</strain>
    </source>
</reference>
<dbReference type="InterPro" id="IPR000182">
    <property type="entry name" value="GNAT_dom"/>
</dbReference>
<dbReference type="Gene3D" id="3.40.630.30">
    <property type="match status" value="1"/>
</dbReference>
<dbReference type="Proteomes" id="UP001165679">
    <property type="component" value="Unassembled WGS sequence"/>
</dbReference>
<dbReference type="SUPFAM" id="SSF55729">
    <property type="entry name" value="Acyl-CoA N-acyltransferases (Nat)"/>
    <property type="match status" value="1"/>
</dbReference>
<dbReference type="CDD" id="cd04301">
    <property type="entry name" value="NAT_SF"/>
    <property type="match status" value="1"/>
</dbReference>
<keyword evidence="1 4" id="KW-0808">Transferase</keyword>